<protein>
    <recommendedName>
        <fullName evidence="6 16">Uridine kinase</fullName>
        <ecNumber evidence="5 16">2.7.1.48</ecNumber>
    </recommendedName>
    <alternativeName>
        <fullName evidence="12 16">Cytidine monophosphokinase</fullName>
    </alternativeName>
    <alternativeName>
        <fullName evidence="13 16">Uridine monophosphokinase</fullName>
    </alternativeName>
</protein>
<comment type="pathway">
    <text evidence="2 16 17">Pyrimidine metabolism; UMP biosynthesis via salvage pathway; UMP from uridine: step 1/1.</text>
</comment>
<evidence type="ECO:0000256" key="13">
    <source>
        <dbReference type="ARBA" id="ARBA00031452"/>
    </source>
</evidence>
<evidence type="ECO:0000256" key="9">
    <source>
        <dbReference type="ARBA" id="ARBA00022741"/>
    </source>
</evidence>
<dbReference type="GO" id="GO:0005524">
    <property type="term" value="F:ATP binding"/>
    <property type="evidence" value="ECO:0007669"/>
    <property type="project" value="UniProtKB-UniRule"/>
</dbReference>
<evidence type="ECO:0000256" key="2">
    <source>
        <dbReference type="ARBA" id="ARBA00004690"/>
    </source>
</evidence>
<dbReference type="InterPro" id="IPR027417">
    <property type="entry name" value="P-loop_NTPase"/>
</dbReference>
<keyword evidence="7 16" id="KW-0963">Cytoplasm</keyword>
<evidence type="ECO:0000259" key="18">
    <source>
        <dbReference type="Pfam" id="PF00485"/>
    </source>
</evidence>
<dbReference type="GO" id="GO:0005737">
    <property type="term" value="C:cytoplasm"/>
    <property type="evidence" value="ECO:0007669"/>
    <property type="project" value="UniProtKB-SubCell"/>
</dbReference>
<dbReference type="Gene3D" id="3.40.50.300">
    <property type="entry name" value="P-loop containing nucleotide triphosphate hydrolases"/>
    <property type="match status" value="1"/>
</dbReference>
<dbReference type="EMBL" id="VIGC01000025">
    <property type="protein sequence ID" value="TQE94337.1"/>
    <property type="molecule type" value="Genomic_DNA"/>
</dbReference>
<evidence type="ECO:0000256" key="5">
    <source>
        <dbReference type="ARBA" id="ARBA00012137"/>
    </source>
</evidence>
<keyword evidence="11 16" id="KW-0067">ATP-binding</keyword>
<dbReference type="UniPathway" id="UPA00579">
    <property type="reaction ID" value="UER00640"/>
</dbReference>
<comment type="similarity">
    <text evidence="4 16 17">Belongs to the uridine kinase family.</text>
</comment>
<sequence length="208" mass="23781">MGNKGFVIGVAGGTGSGKTTVSRRIQEAIGLQHIAYLQHDSYYRDHSHLPPEERAACNYDHPDSLDTPLLVQHIRQLLQGQPVEVPIYDFATHARLRQTQRVLPAPIVLVEGILVFVEPALRELMDMRIFVDTDPDIRFIRRLQRDIQERGRSLESVVRQYLATVRPMHLEFVEPSKRYADIIVPEGGNNRVAMEMIISRIQAILQQR</sequence>
<dbReference type="FunCoup" id="A0A540VC46">
    <property type="interactions" value="273"/>
</dbReference>
<organism evidence="19 20">
    <name type="scientific">Litorilinea aerophila</name>
    <dbReference type="NCBI Taxonomy" id="1204385"/>
    <lineage>
        <taxon>Bacteria</taxon>
        <taxon>Bacillati</taxon>
        <taxon>Chloroflexota</taxon>
        <taxon>Caldilineae</taxon>
        <taxon>Caldilineales</taxon>
        <taxon>Caldilineaceae</taxon>
        <taxon>Litorilinea</taxon>
    </lineage>
</organism>
<evidence type="ECO:0000256" key="10">
    <source>
        <dbReference type="ARBA" id="ARBA00022777"/>
    </source>
</evidence>
<comment type="pathway">
    <text evidence="3 16 17">Pyrimidine metabolism; CTP biosynthesis via salvage pathway; CTP from cytidine: step 1/3.</text>
</comment>
<dbReference type="InterPro" id="IPR006083">
    <property type="entry name" value="PRK/URK"/>
</dbReference>
<dbReference type="GO" id="GO:0044206">
    <property type="term" value="P:UMP salvage"/>
    <property type="evidence" value="ECO:0007669"/>
    <property type="project" value="UniProtKB-UniRule"/>
</dbReference>
<keyword evidence="9 16" id="KW-0547">Nucleotide-binding</keyword>
<accession>A0A540VC46</accession>
<reference evidence="19 20" key="1">
    <citation type="submission" date="2019-06" db="EMBL/GenBank/DDBJ databases">
        <title>Genome sequence of Litorilinea aerophila BAA-2444.</title>
        <authorList>
            <person name="Maclea K.S."/>
            <person name="Maurais E.G."/>
            <person name="Iannazzi L.C."/>
        </authorList>
    </citation>
    <scope>NUCLEOTIDE SEQUENCE [LARGE SCALE GENOMIC DNA]</scope>
    <source>
        <strain evidence="19 20">ATCC BAA-2444</strain>
    </source>
</reference>
<evidence type="ECO:0000256" key="17">
    <source>
        <dbReference type="RuleBase" id="RU003825"/>
    </source>
</evidence>
<dbReference type="Proteomes" id="UP000317371">
    <property type="component" value="Unassembled WGS sequence"/>
</dbReference>
<dbReference type="HAMAP" id="MF_00551">
    <property type="entry name" value="Uridine_kinase"/>
    <property type="match status" value="1"/>
</dbReference>
<evidence type="ECO:0000256" key="15">
    <source>
        <dbReference type="ARBA" id="ARBA00048909"/>
    </source>
</evidence>
<dbReference type="NCBIfam" id="TIGR00235">
    <property type="entry name" value="udk"/>
    <property type="match status" value="1"/>
</dbReference>
<evidence type="ECO:0000256" key="11">
    <source>
        <dbReference type="ARBA" id="ARBA00022840"/>
    </source>
</evidence>
<dbReference type="InterPro" id="IPR026008">
    <property type="entry name" value="Uridine_kinase"/>
</dbReference>
<dbReference type="NCBIfam" id="NF004018">
    <property type="entry name" value="PRK05480.1"/>
    <property type="match status" value="1"/>
</dbReference>
<evidence type="ECO:0000256" key="6">
    <source>
        <dbReference type="ARBA" id="ARBA00021478"/>
    </source>
</evidence>
<evidence type="ECO:0000256" key="8">
    <source>
        <dbReference type="ARBA" id="ARBA00022679"/>
    </source>
</evidence>
<dbReference type="AlphaFoldDB" id="A0A540VC46"/>
<evidence type="ECO:0000313" key="20">
    <source>
        <dbReference type="Proteomes" id="UP000317371"/>
    </source>
</evidence>
<keyword evidence="8 16" id="KW-0808">Transferase</keyword>
<evidence type="ECO:0000256" key="1">
    <source>
        <dbReference type="ARBA" id="ARBA00004496"/>
    </source>
</evidence>
<dbReference type="CDD" id="cd02023">
    <property type="entry name" value="UMPK"/>
    <property type="match status" value="1"/>
</dbReference>
<dbReference type="InterPro" id="IPR000764">
    <property type="entry name" value="Uridine_kinase-like"/>
</dbReference>
<dbReference type="GO" id="GO:0044211">
    <property type="term" value="P:CTP salvage"/>
    <property type="evidence" value="ECO:0007669"/>
    <property type="project" value="UniProtKB-UniRule"/>
</dbReference>
<dbReference type="GO" id="GO:0004849">
    <property type="term" value="F:uridine kinase activity"/>
    <property type="evidence" value="ECO:0007669"/>
    <property type="project" value="UniProtKB-UniRule"/>
</dbReference>
<comment type="caution">
    <text evidence="19">The sequence shown here is derived from an EMBL/GenBank/DDBJ whole genome shotgun (WGS) entry which is preliminary data.</text>
</comment>
<comment type="catalytic activity">
    <reaction evidence="15 16 17">
        <text>uridine + ATP = UMP + ADP + H(+)</text>
        <dbReference type="Rhea" id="RHEA:16825"/>
        <dbReference type="ChEBI" id="CHEBI:15378"/>
        <dbReference type="ChEBI" id="CHEBI:16704"/>
        <dbReference type="ChEBI" id="CHEBI:30616"/>
        <dbReference type="ChEBI" id="CHEBI:57865"/>
        <dbReference type="ChEBI" id="CHEBI:456216"/>
        <dbReference type="EC" id="2.7.1.48"/>
    </reaction>
</comment>
<dbReference type="RefSeq" id="WP_141611444.1">
    <property type="nucleotide sequence ID" value="NZ_VIGC02000025.1"/>
</dbReference>
<keyword evidence="10 16" id="KW-0418">Kinase</keyword>
<comment type="catalytic activity">
    <reaction evidence="14 17">
        <text>cytidine + ATP = CMP + ADP + H(+)</text>
        <dbReference type="Rhea" id="RHEA:24674"/>
        <dbReference type="ChEBI" id="CHEBI:15378"/>
        <dbReference type="ChEBI" id="CHEBI:17562"/>
        <dbReference type="ChEBI" id="CHEBI:30616"/>
        <dbReference type="ChEBI" id="CHEBI:60377"/>
        <dbReference type="ChEBI" id="CHEBI:456216"/>
        <dbReference type="EC" id="2.7.1.48"/>
    </reaction>
</comment>
<dbReference type="Pfam" id="PF00485">
    <property type="entry name" value="PRK"/>
    <property type="match status" value="1"/>
</dbReference>
<evidence type="ECO:0000256" key="3">
    <source>
        <dbReference type="ARBA" id="ARBA00004784"/>
    </source>
</evidence>
<dbReference type="SUPFAM" id="SSF52540">
    <property type="entry name" value="P-loop containing nucleoside triphosphate hydrolases"/>
    <property type="match status" value="1"/>
</dbReference>
<evidence type="ECO:0000313" key="19">
    <source>
        <dbReference type="EMBL" id="TQE94337.1"/>
    </source>
</evidence>
<evidence type="ECO:0000256" key="4">
    <source>
        <dbReference type="ARBA" id="ARBA00005408"/>
    </source>
</evidence>
<dbReference type="UniPathway" id="UPA00574">
    <property type="reaction ID" value="UER00637"/>
</dbReference>
<dbReference type="GO" id="GO:0043771">
    <property type="term" value="F:cytidine kinase activity"/>
    <property type="evidence" value="ECO:0007669"/>
    <property type="project" value="RHEA"/>
</dbReference>
<feature type="binding site" evidence="16">
    <location>
        <begin position="12"/>
        <end position="19"/>
    </location>
    <ligand>
        <name>ATP</name>
        <dbReference type="ChEBI" id="CHEBI:30616"/>
    </ligand>
</feature>
<comment type="subcellular location">
    <subcellularLocation>
        <location evidence="1 16 17">Cytoplasm</location>
    </subcellularLocation>
</comment>
<dbReference type="PANTHER" id="PTHR10285">
    <property type="entry name" value="URIDINE KINASE"/>
    <property type="match status" value="1"/>
</dbReference>
<evidence type="ECO:0000256" key="12">
    <source>
        <dbReference type="ARBA" id="ARBA00030641"/>
    </source>
</evidence>
<name>A0A540VC46_9CHLR</name>
<dbReference type="OrthoDB" id="9777642at2"/>
<dbReference type="InParanoid" id="A0A540VC46"/>
<evidence type="ECO:0000256" key="7">
    <source>
        <dbReference type="ARBA" id="ARBA00022490"/>
    </source>
</evidence>
<dbReference type="EC" id="2.7.1.48" evidence="5 16"/>
<keyword evidence="20" id="KW-1185">Reference proteome</keyword>
<gene>
    <name evidence="16" type="primary">udk</name>
    <name evidence="19" type="ORF">FKZ61_17480</name>
</gene>
<proteinExistence type="inferred from homology"/>
<evidence type="ECO:0000256" key="14">
    <source>
        <dbReference type="ARBA" id="ARBA00047436"/>
    </source>
</evidence>
<dbReference type="PRINTS" id="PR00988">
    <property type="entry name" value="URIDINKINASE"/>
</dbReference>
<feature type="domain" description="Phosphoribulokinase/uridine kinase" evidence="18">
    <location>
        <begin position="7"/>
        <end position="192"/>
    </location>
</feature>
<evidence type="ECO:0000256" key="16">
    <source>
        <dbReference type="HAMAP-Rule" id="MF_00551"/>
    </source>
</evidence>